<accession>A0ABS3Y5D7</accession>
<sequence length="106" mass="12012">MGDTSRSHHNNGDIEDASSESEEEKPENEEPKDKKVEREPLPERNSDRFDEGPPDPLASLLAKVNNGEAIPVPGGKAGSEDRDLQEEEWRPHDRNGPYGQRRRRKN</sequence>
<evidence type="ECO:0000313" key="3">
    <source>
        <dbReference type="Proteomes" id="UP000721954"/>
    </source>
</evidence>
<gene>
    <name evidence="2" type="ORF">JW613_32050</name>
</gene>
<evidence type="ECO:0000256" key="1">
    <source>
        <dbReference type="SAM" id="MobiDB-lite"/>
    </source>
</evidence>
<dbReference type="RefSeq" id="WP_209214363.1">
    <property type="nucleotide sequence ID" value="NZ_JAFFZM010000029.1"/>
</dbReference>
<organism evidence="2 3">
    <name type="scientific">Streptomyces smyrnaeus</name>
    <dbReference type="NCBI Taxonomy" id="1387713"/>
    <lineage>
        <taxon>Bacteria</taxon>
        <taxon>Bacillati</taxon>
        <taxon>Actinomycetota</taxon>
        <taxon>Actinomycetes</taxon>
        <taxon>Kitasatosporales</taxon>
        <taxon>Streptomycetaceae</taxon>
        <taxon>Streptomyces</taxon>
    </lineage>
</organism>
<feature type="region of interest" description="Disordered" evidence="1">
    <location>
        <begin position="1"/>
        <end position="106"/>
    </location>
</feature>
<proteinExistence type="predicted"/>
<name>A0ABS3Y5D7_9ACTN</name>
<feature type="compositionally biased region" description="Basic and acidic residues" evidence="1">
    <location>
        <begin position="28"/>
        <end position="51"/>
    </location>
</feature>
<feature type="compositionally biased region" description="Basic and acidic residues" evidence="1">
    <location>
        <begin position="78"/>
        <end position="95"/>
    </location>
</feature>
<keyword evidence="3" id="KW-1185">Reference proteome</keyword>
<protein>
    <submittedName>
        <fullName evidence="2">Uncharacterized protein</fullName>
    </submittedName>
</protein>
<comment type="caution">
    <text evidence="2">The sequence shown here is derived from an EMBL/GenBank/DDBJ whole genome shotgun (WGS) entry which is preliminary data.</text>
</comment>
<feature type="compositionally biased region" description="Acidic residues" evidence="1">
    <location>
        <begin position="13"/>
        <end position="27"/>
    </location>
</feature>
<reference evidence="2 3" key="1">
    <citation type="submission" date="2021-02" db="EMBL/GenBank/DDBJ databases">
        <title>Streptomyces spirodelae sp. nov., isolated from duckweed.</title>
        <authorList>
            <person name="Saimee Y."/>
            <person name="Duangmal K."/>
        </authorList>
    </citation>
    <scope>NUCLEOTIDE SEQUENCE [LARGE SCALE GENOMIC DNA]</scope>
    <source>
        <strain evidence="2 3">DSM 42105</strain>
    </source>
</reference>
<dbReference type="GeneID" id="96263249"/>
<evidence type="ECO:0000313" key="2">
    <source>
        <dbReference type="EMBL" id="MBO8202873.1"/>
    </source>
</evidence>
<dbReference type="EMBL" id="JAFFZM010000029">
    <property type="protein sequence ID" value="MBO8202873.1"/>
    <property type="molecule type" value="Genomic_DNA"/>
</dbReference>
<dbReference type="Proteomes" id="UP000721954">
    <property type="component" value="Unassembled WGS sequence"/>
</dbReference>